<reference evidence="3 4" key="1">
    <citation type="submission" date="2021-02" db="EMBL/GenBank/DDBJ databases">
        <title>Porcisia hertigi Genome sequencing and assembly.</title>
        <authorList>
            <person name="Almutairi H."/>
            <person name="Gatherer D."/>
        </authorList>
    </citation>
    <scope>NUCLEOTIDE SEQUENCE [LARGE SCALE GENOMIC DNA]</scope>
    <source>
        <strain evidence="3 4">C119</strain>
    </source>
</reference>
<dbReference type="EMBL" id="JAFJZO010000030">
    <property type="protein sequence ID" value="KAG5498500.1"/>
    <property type="molecule type" value="Genomic_DNA"/>
</dbReference>
<keyword evidence="1" id="KW-0175">Coiled coil</keyword>
<protein>
    <submittedName>
        <fullName evidence="3">Uncharacterized protein</fullName>
    </submittedName>
</protein>
<sequence length="748" mass="80243">MTSPQYSTPYSVLTYPTYTPLSVAPVKSGGSSVWADLSLLRAAVKTDVDHQHAILEPAAQQLYTPSSPFSCGAGCAARDFRTTSGGGSVTFLSPAPQLTRVNAPLYAPPGAVKTVSSLHSCVPFPGSVAKHYSKNVMEVQGLPSATSTHQAPSRSRDAPRVVDGVEADIQSDVMSPSRVSPNLCTFRQECQSLLALLNTSSSPRRAAPLLSSTAAALDSQIPGLVDGETTSDLAGAVRQAAHQVTTLSPHESAAELSVSHVPGVDTKAAATVNPGHSTTYAQLLREVNGLVRLVKEEQEHRQQRSLATRPDGVTGATPTQGSSADIAAPVTSLPFMGSATLPTSTPEKQYPAAAKTRRHDRMRRSSPSLPLAPSTTELVHAPASPFWAAQLMKWIVYLVERRQSALVRIQAFEVARAPDRHGACAGAVAEESTASPMPSAIRTAEALLELLRSLDPSTSDVDSWTATQQRQMCTRTANLLAELTTIEERVLADVLNDAAERGAMERERSIKESFATRTASLQPASAVSEAYRQDMMDTVALLEQVSQEYSALKHQVEVALGQPTGLTNELTRELSTKAELGPHFDHLAAENNRLTLELNEMKARLRKAEGVAQPVPQEEALRNQLERQTLQLRDVRAELDDARSESNALRSTILQLREVLKRHRVVVHLLTRHRPERESAAAAADEDGSCKGRAIDPSLLESPLMDQIKGILSGACDLPSSSSLASPDRSTSSNHESPEDSAGRSSLL</sequence>
<feature type="region of interest" description="Disordered" evidence="2">
    <location>
        <begin position="719"/>
        <end position="748"/>
    </location>
</feature>
<evidence type="ECO:0000256" key="2">
    <source>
        <dbReference type="SAM" id="MobiDB-lite"/>
    </source>
</evidence>
<gene>
    <name evidence="3" type="ORF">JKF63_02786</name>
</gene>
<feature type="region of interest" description="Disordered" evidence="2">
    <location>
        <begin position="339"/>
        <end position="373"/>
    </location>
</feature>
<evidence type="ECO:0000256" key="1">
    <source>
        <dbReference type="SAM" id="Coils"/>
    </source>
</evidence>
<dbReference type="GeneID" id="94288887"/>
<dbReference type="AlphaFoldDB" id="A0A836L845"/>
<proteinExistence type="predicted"/>
<dbReference type="KEGG" id="phet:94288887"/>
<evidence type="ECO:0000313" key="3">
    <source>
        <dbReference type="EMBL" id="KAG5498500.1"/>
    </source>
</evidence>
<dbReference type="OrthoDB" id="273812at2759"/>
<feature type="compositionally biased region" description="Low complexity" evidence="2">
    <location>
        <begin position="720"/>
        <end position="733"/>
    </location>
</feature>
<evidence type="ECO:0000313" key="4">
    <source>
        <dbReference type="Proteomes" id="UP000674318"/>
    </source>
</evidence>
<organism evidence="3 4">
    <name type="scientific">Porcisia hertigi</name>
    <dbReference type="NCBI Taxonomy" id="2761500"/>
    <lineage>
        <taxon>Eukaryota</taxon>
        <taxon>Discoba</taxon>
        <taxon>Euglenozoa</taxon>
        <taxon>Kinetoplastea</taxon>
        <taxon>Metakinetoplastina</taxon>
        <taxon>Trypanosomatida</taxon>
        <taxon>Trypanosomatidae</taxon>
        <taxon>Leishmaniinae</taxon>
        <taxon>Porcisia</taxon>
    </lineage>
</organism>
<name>A0A836L845_9TRYP</name>
<feature type="region of interest" description="Disordered" evidence="2">
    <location>
        <begin position="675"/>
        <end position="694"/>
    </location>
</feature>
<dbReference type="Proteomes" id="UP000674318">
    <property type="component" value="Unassembled WGS sequence"/>
</dbReference>
<accession>A0A836L845</accession>
<keyword evidence="4" id="KW-1185">Reference proteome</keyword>
<comment type="caution">
    <text evidence="3">The sequence shown here is derived from an EMBL/GenBank/DDBJ whole genome shotgun (WGS) entry which is preliminary data.</text>
</comment>
<feature type="compositionally biased region" description="Basic residues" evidence="2">
    <location>
        <begin position="355"/>
        <end position="364"/>
    </location>
</feature>
<dbReference type="RefSeq" id="XP_067755254.1">
    <property type="nucleotide sequence ID" value="XM_067898810.1"/>
</dbReference>
<feature type="region of interest" description="Disordered" evidence="2">
    <location>
        <begin position="298"/>
        <end position="325"/>
    </location>
</feature>
<feature type="coiled-coil region" evidence="1">
    <location>
        <begin position="542"/>
        <end position="659"/>
    </location>
</feature>